<gene>
    <name evidence="3" type="ORF">CHILSU_LOCUS9979</name>
</gene>
<proteinExistence type="inferred from homology"/>
<sequence>MGTVPTTAPYRIERMIAKPSYHNHLKSSDRSSIIHKNAQRKDTNPARAPLSFKALSIWKEEFEWVLREEVHAILHQLHSVLVECAHRFPVPLYGNEGQKQDKFILTSQPEQLKCIVTLTGDSITNADISFKVLRQLHTICRTSINQDGPWKLQQIQDAANHLQQAIGYIDNVDKHYVFRSSEEVLHIIQCLLGSLQRARTALVLPKKKAIDELMKSRNMKALSPNLPEDLAISFYIQSHKLIFVAYQLSSVHGTMRIDSCQADCAVPWLSDVLFMLTAALHMCQQLKDKGSTLKGSKKSPTAFIRMKSTRRGDNTHTPVKGISESSEPEKPVAAPVDLARGSPKEDEVQGKAKENATGNNHTSDIKNSFTARLDSFERRIAVLEQRQVDPDATGRMDLERTISELCATIRRH</sequence>
<dbReference type="Pfam" id="PF10259">
    <property type="entry name" value="Rogdi_lz"/>
    <property type="match status" value="1"/>
</dbReference>
<protein>
    <recommendedName>
        <fullName evidence="5">Protein rogdi</fullName>
    </recommendedName>
</protein>
<feature type="region of interest" description="Disordered" evidence="2">
    <location>
        <begin position="308"/>
        <end position="365"/>
    </location>
</feature>
<dbReference type="PANTHER" id="PTHR13618">
    <property type="entry name" value="LEUCINE ZIPPER CONTAINING TRANSCRIPTION FACTOR LZF1"/>
    <property type="match status" value="1"/>
</dbReference>
<keyword evidence="4" id="KW-1185">Reference proteome</keyword>
<evidence type="ECO:0000313" key="4">
    <source>
        <dbReference type="Proteomes" id="UP001153292"/>
    </source>
</evidence>
<dbReference type="EMBL" id="OU963899">
    <property type="protein sequence ID" value="CAH0406598.1"/>
    <property type="molecule type" value="Genomic_DNA"/>
</dbReference>
<comment type="similarity">
    <text evidence="1">Belongs to the rogdi family.</text>
</comment>
<reference evidence="3" key="1">
    <citation type="submission" date="2021-12" db="EMBL/GenBank/DDBJ databases">
        <authorList>
            <person name="King R."/>
        </authorList>
    </citation>
    <scope>NUCLEOTIDE SEQUENCE</scope>
</reference>
<accession>A0ABN8BGE3</accession>
<evidence type="ECO:0000256" key="1">
    <source>
        <dbReference type="ARBA" id="ARBA00005535"/>
    </source>
</evidence>
<evidence type="ECO:0008006" key="5">
    <source>
        <dbReference type="Google" id="ProtNLM"/>
    </source>
</evidence>
<dbReference type="Proteomes" id="UP001153292">
    <property type="component" value="Chromosome 6"/>
</dbReference>
<evidence type="ECO:0000256" key="2">
    <source>
        <dbReference type="SAM" id="MobiDB-lite"/>
    </source>
</evidence>
<feature type="compositionally biased region" description="Polar residues" evidence="2">
    <location>
        <begin position="356"/>
        <end position="365"/>
    </location>
</feature>
<feature type="compositionally biased region" description="Basic and acidic residues" evidence="2">
    <location>
        <begin position="342"/>
        <end position="354"/>
    </location>
</feature>
<dbReference type="PANTHER" id="PTHR13618:SF1">
    <property type="entry name" value="PROTEIN ROGDI HOMOLOG"/>
    <property type="match status" value="1"/>
</dbReference>
<organism evidence="3 4">
    <name type="scientific">Chilo suppressalis</name>
    <name type="common">Asiatic rice borer moth</name>
    <dbReference type="NCBI Taxonomy" id="168631"/>
    <lineage>
        <taxon>Eukaryota</taxon>
        <taxon>Metazoa</taxon>
        <taxon>Ecdysozoa</taxon>
        <taxon>Arthropoda</taxon>
        <taxon>Hexapoda</taxon>
        <taxon>Insecta</taxon>
        <taxon>Pterygota</taxon>
        <taxon>Neoptera</taxon>
        <taxon>Endopterygota</taxon>
        <taxon>Lepidoptera</taxon>
        <taxon>Glossata</taxon>
        <taxon>Ditrysia</taxon>
        <taxon>Pyraloidea</taxon>
        <taxon>Crambidae</taxon>
        <taxon>Crambinae</taxon>
        <taxon>Chilo</taxon>
    </lineage>
</organism>
<name>A0ABN8BGE3_CHISP</name>
<evidence type="ECO:0000313" key="3">
    <source>
        <dbReference type="EMBL" id="CAH0406598.1"/>
    </source>
</evidence>
<dbReference type="InterPro" id="IPR028241">
    <property type="entry name" value="RAVE2/Rogdi"/>
</dbReference>